<evidence type="ECO:0000313" key="2">
    <source>
        <dbReference type="Proteomes" id="UP000054166"/>
    </source>
</evidence>
<reference evidence="2" key="2">
    <citation type="submission" date="2015-01" db="EMBL/GenBank/DDBJ databases">
        <title>Evolutionary Origins and Diversification of the Mycorrhizal Mutualists.</title>
        <authorList>
            <consortium name="DOE Joint Genome Institute"/>
            <consortium name="Mycorrhizal Genomics Consortium"/>
            <person name="Kohler A."/>
            <person name="Kuo A."/>
            <person name="Nagy L.G."/>
            <person name="Floudas D."/>
            <person name="Copeland A."/>
            <person name="Barry K.W."/>
            <person name="Cichocki N."/>
            <person name="Veneault-Fourrey C."/>
            <person name="LaButti K."/>
            <person name="Lindquist E.A."/>
            <person name="Lipzen A."/>
            <person name="Lundell T."/>
            <person name="Morin E."/>
            <person name="Murat C."/>
            <person name="Riley R."/>
            <person name="Ohm R."/>
            <person name="Sun H."/>
            <person name="Tunlid A."/>
            <person name="Henrissat B."/>
            <person name="Grigoriev I.V."/>
            <person name="Hibbett D.S."/>
            <person name="Martin F."/>
        </authorList>
    </citation>
    <scope>NUCLEOTIDE SEQUENCE [LARGE SCALE GENOMIC DNA]</scope>
    <source>
        <strain evidence="2">F 1598</strain>
    </source>
</reference>
<evidence type="ECO:0000313" key="1">
    <source>
        <dbReference type="EMBL" id="KIM72190.1"/>
    </source>
</evidence>
<dbReference type="HOGENOM" id="CLU_2979936_0_0_1"/>
<name>A0A0C3EHT9_PILCF</name>
<proteinExistence type="predicted"/>
<sequence>MFDSQALIALFVACVTEWRGPARTYFVIQVYMALKSYMPRLPGELSERGGSFSETWLK</sequence>
<dbReference type="Proteomes" id="UP000054166">
    <property type="component" value="Unassembled WGS sequence"/>
</dbReference>
<dbReference type="AlphaFoldDB" id="A0A0C3EHT9"/>
<protein>
    <submittedName>
        <fullName evidence="1">Uncharacterized protein</fullName>
    </submittedName>
</protein>
<reference evidence="1 2" key="1">
    <citation type="submission" date="2014-04" db="EMBL/GenBank/DDBJ databases">
        <authorList>
            <consortium name="DOE Joint Genome Institute"/>
            <person name="Kuo A."/>
            <person name="Tarkka M."/>
            <person name="Buscot F."/>
            <person name="Kohler A."/>
            <person name="Nagy L.G."/>
            <person name="Floudas D."/>
            <person name="Copeland A."/>
            <person name="Barry K.W."/>
            <person name="Cichocki N."/>
            <person name="Veneault-Fourrey C."/>
            <person name="LaButti K."/>
            <person name="Lindquist E.A."/>
            <person name="Lipzen A."/>
            <person name="Lundell T."/>
            <person name="Morin E."/>
            <person name="Murat C."/>
            <person name="Sun H."/>
            <person name="Tunlid A."/>
            <person name="Henrissat B."/>
            <person name="Grigoriev I.V."/>
            <person name="Hibbett D.S."/>
            <person name="Martin F."/>
            <person name="Nordberg H.P."/>
            <person name="Cantor M.N."/>
            <person name="Hua S.X."/>
        </authorList>
    </citation>
    <scope>NUCLEOTIDE SEQUENCE [LARGE SCALE GENOMIC DNA]</scope>
    <source>
        <strain evidence="1 2">F 1598</strain>
    </source>
</reference>
<gene>
    <name evidence="1" type="ORF">PILCRDRAFT_829942</name>
</gene>
<keyword evidence="2" id="KW-1185">Reference proteome</keyword>
<accession>A0A0C3EHT9</accession>
<dbReference type="InParanoid" id="A0A0C3EHT9"/>
<organism evidence="1 2">
    <name type="scientific">Piloderma croceum (strain F 1598)</name>
    <dbReference type="NCBI Taxonomy" id="765440"/>
    <lineage>
        <taxon>Eukaryota</taxon>
        <taxon>Fungi</taxon>
        <taxon>Dikarya</taxon>
        <taxon>Basidiomycota</taxon>
        <taxon>Agaricomycotina</taxon>
        <taxon>Agaricomycetes</taxon>
        <taxon>Agaricomycetidae</taxon>
        <taxon>Atheliales</taxon>
        <taxon>Atheliaceae</taxon>
        <taxon>Piloderma</taxon>
    </lineage>
</organism>
<dbReference type="EMBL" id="KN833154">
    <property type="protein sequence ID" value="KIM72190.1"/>
    <property type="molecule type" value="Genomic_DNA"/>
</dbReference>